<feature type="region of interest" description="Disordered" evidence="1">
    <location>
        <begin position="101"/>
        <end position="181"/>
    </location>
</feature>
<reference evidence="2" key="1">
    <citation type="journal article" date="2022" name="Int. J. Mol. Sci.">
        <title>Draft Genome of Tanacetum Coccineum: Genomic Comparison of Closely Related Tanacetum-Family Plants.</title>
        <authorList>
            <person name="Yamashiro T."/>
            <person name="Shiraishi A."/>
            <person name="Nakayama K."/>
            <person name="Satake H."/>
        </authorList>
    </citation>
    <scope>NUCLEOTIDE SEQUENCE</scope>
</reference>
<dbReference type="PANTHER" id="PTHR33223:SF11">
    <property type="entry name" value="ELEMENT PROTEIN, PUTATIVE-RELATED"/>
    <property type="match status" value="1"/>
</dbReference>
<organism evidence="2 3">
    <name type="scientific">Tanacetum coccineum</name>
    <dbReference type="NCBI Taxonomy" id="301880"/>
    <lineage>
        <taxon>Eukaryota</taxon>
        <taxon>Viridiplantae</taxon>
        <taxon>Streptophyta</taxon>
        <taxon>Embryophyta</taxon>
        <taxon>Tracheophyta</taxon>
        <taxon>Spermatophyta</taxon>
        <taxon>Magnoliopsida</taxon>
        <taxon>eudicotyledons</taxon>
        <taxon>Gunneridae</taxon>
        <taxon>Pentapetalae</taxon>
        <taxon>asterids</taxon>
        <taxon>campanulids</taxon>
        <taxon>Asterales</taxon>
        <taxon>Asteraceae</taxon>
        <taxon>Asteroideae</taxon>
        <taxon>Anthemideae</taxon>
        <taxon>Anthemidinae</taxon>
        <taxon>Tanacetum</taxon>
    </lineage>
</organism>
<feature type="compositionally biased region" description="Basic residues" evidence="1">
    <location>
        <begin position="117"/>
        <end position="140"/>
    </location>
</feature>
<feature type="compositionally biased region" description="Basic and acidic residues" evidence="1">
    <location>
        <begin position="27"/>
        <end position="36"/>
    </location>
</feature>
<proteinExistence type="predicted"/>
<feature type="compositionally biased region" description="Basic and acidic residues" evidence="1">
    <location>
        <begin position="351"/>
        <end position="368"/>
    </location>
</feature>
<sequence length="540" mass="61649">MSKSTERAQTPANSVVRNTASKGSKQATEEKVHQEELQAVQTRLTYGESSRQKAQTKEKTQLSESESLRQEESSFTRKGSPVSTTVFTRLGARDRNVFTRLREKKRDIHSRLGPKIASRHKHTSDRRRASSRRGKSKKNGTRPTEQTAYSPPEPKKDISPKGRKTKEGAGSPNQKSKDLSQPWLCEEINPFTARIRNFEVPKRTCMPTNVKTYDETGDPEDHLKIFQIAAKIEPWVIPTCYEVLRKTFLGNFSQQNKCIKDSVEIHHIKQKEGESTEAFMERFKAESMHVSGAPECMRRSGFMHGITNPDLIKRLNDNIPKFVDEMMSVTTTFFRVVVVNQSRKKAPPAWKHHETSHKPNSDKRLDFKNRHKSSRRQDRFTHLIKTPKEILAMETVKFKAPPPMSGPVEGQNKNKFCEFHGDKGHSKDECIHLRKQIKEAVKSGQLSHLIKERKQGSNKGEHAKATRKGETSGKEKATAIFMVQPWQRITRQKVTQSFFVDQEISFPPLASSDRQESPLVIEAEVEGRLIHRMYVDGGSA</sequence>
<gene>
    <name evidence="2" type="ORF">Tco_1094030</name>
</gene>
<feature type="region of interest" description="Disordered" evidence="1">
    <location>
        <begin position="450"/>
        <end position="474"/>
    </location>
</feature>
<evidence type="ECO:0008006" key="4">
    <source>
        <dbReference type="Google" id="ProtNLM"/>
    </source>
</evidence>
<evidence type="ECO:0000313" key="3">
    <source>
        <dbReference type="Proteomes" id="UP001151760"/>
    </source>
</evidence>
<dbReference type="Proteomes" id="UP001151760">
    <property type="component" value="Unassembled WGS sequence"/>
</dbReference>
<name>A0ABQ5IGR7_9ASTR</name>
<protein>
    <recommendedName>
        <fullName evidence="4">Reverse transcriptase domain-containing protein</fullName>
    </recommendedName>
</protein>
<feature type="region of interest" description="Disordered" evidence="1">
    <location>
        <begin position="344"/>
        <end position="376"/>
    </location>
</feature>
<dbReference type="PANTHER" id="PTHR33223">
    <property type="entry name" value="CCHC-TYPE DOMAIN-CONTAINING PROTEIN"/>
    <property type="match status" value="1"/>
</dbReference>
<comment type="caution">
    <text evidence="2">The sequence shown here is derived from an EMBL/GenBank/DDBJ whole genome shotgun (WGS) entry which is preliminary data.</text>
</comment>
<feature type="region of interest" description="Disordered" evidence="1">
    <location>
        <begin position="1"/>
        <end position="88"/>
    </location>
</feature>
<feature type="compositionally biased region" description="Polar residues" evidence="1">
    <location>
        <begin position="7"/>
        <end position="26"/>
    </location>
</feature>
<reference evidence="2" key="2">
    <citation type="submission" date="2022-01" db="EMBL/GenBank/DDBJ databases">
        <authorList>
            <person name="Yamashiro T."/>
            <person name="Shiraishi A."/>
            <person name="Satake H."/>
            <person name="Nakayama K."/>
        </authorList>
    </citation>
    <scope>NUCLEOTIDE SEQUENCE</scope>
</reference>
<evidence type="ECO:0000313" key="2">
    <source>
        <dbReference type="EMBL" id="GJT98512.1"/>
    </source>
</evidence>
<feature type="compositionally biased region" description="Polar residues" evidence="1">
    <location>
        <begin position="39"/>
        <end position="53"/>
    </location>
</feature>
<evidence type="ECO:0000256" key="1">
    <source>
        <dbReference type="SAM" id="MobiDB-lite"/>
    </source>
</evidence>
<feature type="compositionally biased region" description="Basic and acidic residues" evidence="1">
    <location>
        <begin position="55"/>
        <end position="75"/>
    </location>
</feature>
<feature type="compositionally biased region" description="Basic and acidic residues" evidence="1">
    <location>
        <begin position="101"/>
        <end position="110"/>
    </location>
</feature>
<keyword evidence="3" id="KW-1185">Reference proteome</keyword>
<dbReference type="EMBL" id="BQNB010020682">
    <property type="protein sequence ID" value="GJT98512.1"/>
    <property type="molecule type" value="Genomic_DNA"/>
</dbReference>
<accession>A0ABQ5IGR7</accession>